<evidence type="ECO:0000313" key="3">
    <source>
        <dbReference type="Proteomes" id="UP000325755"/>
    </source>
</evidence>
<comment type="function">
    <text evidence="1">Required for efficient ubiquinone (coenzyme Q) biosynthesis. UbiK is probably an accessory factor of Ubi enzymes and facilitates ubiquinone biosynthesis by acting as an assembly factor, a targeting factor, or both.</text>
</comment>
<dbReference type="InterPro" id="IPR007475">
    <property type="entry name" value="UbiK"/>
</dbReference>
<keyword evidence="1" id="KW-0963">Cytoplasm</keyword>
<dbReference type="RefSeq" id="WP_153247794.1">
    <property type="nucleotide sequence ID" value="NZ_CP044205.1"/>
</dbReference>
<dbReference type="GO" id="GO:0005829">
    <property type="term" value="C:cytosol"/>
    <property type="evidence" value="ECO:0007669"/>
    <property type="project" value="TreeGrafter"/>
</dbReference>
<comment type="subcellular location">
    <subcellularLocation>
        <location evidence="1">Cytoplasm</location>
    </subcellularLocation>
</comment>
<evidence type="ECO:0000313" key="2">
    <source>
        <dbReference type="EMBL" id="QFY41812.1"/>
    </source>
</evidence>
<keyword evidence="1" id="KW-0831">Ubiquinone biosynthesis</keyword>
<comment type="similarity">
    <text evidence="1">Belongs to the UbiK family.</text>
</comment>
<dbReference type="Pfam" id="PF04380">
    <property type="entry name" value="BMFP"/>
    <property type="match status" value="1"/>
</dbReference>
<dbReference type="KEGG" id="mmob:F6R98_03525"/>
<dbReference type="AlphaFoldDB" id="A0A5Q0BFA4"/>
<dbReference type="GO" id="GO:0006744">
    <property type="term" value="P:ubiquinone biosynthetic process"/>
    <property type="evidence" value="ECO:0007669"/>
    <property type="project" value="UniProtKB-UniRule"/>
</dbReference>
<sequence>MNTENTVNDLNSRLLSAIPAGLAGVRHDLDNTFRAILQGGIEKMNLVSREEFDVQRAVLARTRAKLAALEARIAELEQQHSPDR</sequence>
<comment type="pathway">
    <text evidence="1">Cofactor biosynthesis; ubiquinone biosynthesis.</text>
</comment>
<dbReference type="PANTHER" id="PTHR38040">
    <property type="entry name" value="UBIQUINONE BIOSYNTHESIS ACCESSORY FACTOR UBIK"/>
    <property type="match status" value="1"/>
</dbReference>
<dbReference type="OrthoDB" id="5297354at2"/>
<organism evidence="2 3">
    <name type="scientific">Candidatus Methylospira mobilis</name>
    <dbReference type="NCBI Taxonomy" id="1808979"/>
    <lineage>
        <taxon>Bacteria</taxon>
        <taxon>Pseudomonadati</taxon>
        <taxon>Pseudomonadota</taxon>
        <taxon>Gammaproteobacteria</taxon>
        <taxon>Methylococcales</taxon>
        <taxon>Methylococcaceae</taxon>
        <taxon>Candidatus Methylospira</taxon>
    </lineage>
</organism>
<dbReference type="Proteomes" id="UP000325755">
    <property type="component" value="Chromosome"/>
</dbReference>
<gene>
    <name evidence="1" type="primary">ubiK</name>
    <name evidence="2" type="ORF">F6R98_03525</name>
</gene>
<dbReference type="InParanoid" id="A0A5Q0BFA4"/>
<keyword evidence="3" id="KW-1185">Reference proteome</keyword>
<reference evidence="2 3" key="1">
    <citation type="submission" date="2019-09" db="EMBL/GenBank/DDBJ databases">
        <title>Ecophysiology of the spiral-shaped methanotroph Methylospira mobilis as revealed by the complete genome sequence.</title>
        <authorList>
            <person name="Oshkin I.Y."/>
            <person name="Dedysh S.N."/>
            <person name="Miroshnikov K."/>
            <person name="Danilova O.V."/>
            <person name="Hakobyan A."/>
            <person name="Liesack W."/>
        </authorList>
    </citation>
    <scope>NUCLEOTIDE SEQUENCE [LARGE SCALE GENOMIC DNA]</scope>
    <source>
        <strain evidence="2 3">Shm1</strain>
    </source>
</reference>
<dbReference type="UniPathway" id="UPA00232"/>
<dbReference type="HAMAP" id="MF_02216">
    <property type="entry name" value="UbiK"/>
    <property type="match status" value="1"/>
</dbReference>
<dbReference type="EMBL" id="CP044205">
    <property type="protein sequence ID" value="QFY41812.1"/>
    <property type="molecule type" value="Genomic_DNA"/>
</dbReference>
<name>A0A5Q0BFA4_9GAMM</name>
<dbReference type="PANTHER" id="PTHR38040:SF1">
    <property type="entry name" value="UBIQUINONE BIOSYNTHESIS ACCESSORY FACTOR UBIK"/>
    <property type="match status" value="1"/>
</dbReference>
<protein>
    <recommendedName>
        <fullName evidence="1">Ubiquinone biosynthesis accessory factor UbiK</fullName>
    </recommendedName>
</protein>
<dbReference type="FunCoup" id="A0A5Q0BFA4">
    <property type="interactions" value="54"/>
</dbReference>
<accession>A0A5Q0BFA4</accession>
<proteinExistence type="inferred from homology"/>
<evidence type="ECO:0000256" key="1">
    <source>
        <dbReference type="HAMAP-Rule" id="MF_02216"/>
    </source>
</evidence>